<organism evidence="1 2">
    <name type="scientific">Avena sativa</name>
    <name type="common">Oat</name>
    <dbReference type="NCBI Taxonomy" id="4498"/>
    <lineage>
        <taxon>Eukaryota</taxon>
        <taxon>Viridiplantae</taxon>
        <taxon>Streptophyta</taxon>
        <taxon>Embryophyta</taxon>
        <taxon>Tracheophyta</taxon>
        <taxon>Spermatophyta</taxon>
        <taxon>Magnoliopsida</taxon>
        <taxon>Liliopsida</taxon>
        <taxon>Poales</taxon>
        <taxon>Poaceae</taxon>
        <taxon>BOP clade</taxon>
        <taxon>Pooideae</taxon>
        <taxon>Poodae</taxon>
        <taxon>Poeae</taxon>
        <taxon>Poeae Chloroplast Group 1 (Aveneae type)</taxon>
        <taxon>Aveninae</taxon>
        <taxon>Avena</taxon>
    </lineage>
</organism>
<name>A0ACD5YL66_AVESA</name>
<dbReference type="Proteomes" id="UP001732700">
    <property type="component" value="Chromosome 5D"/>
</dbReference>
<accession>A0ACD5YL66</accession>
<reference evidence="1" key="1">
    <citation type="submission" date="2021-05" db="EMBL/GenBank/DDBJ databases">
        <authorList>
            <person name="Scholz U."/>
            <person name="Mascher M."/>
            <person name="Fiebig A."/>
        </authorList>
    </citation>
    <scope>NUCLEOTIDE SEQUENCE [LARGE SCALE GENOMIC DNA]</scope>
</reference>
<evidence type="ECO:0000313" key="1">
    <source>
        <dbReference type="EnsemblPlants" id="AVESA.00010b.r2.5DG0984580.1.CDS.1"/>
    </source>
</evidence>
<protein>
    <submittedName>
        <fullName evidence="1">Uncharacterized protein</fullName>
    </submittedName>
</protein>
<reference evidence="1" key="2">
    <citation type="submission" date="2025-09" db="UniProtKB">
        <authorList>
            <consortium name="EnsemblPlants"/>
        </authorList>
    </citation>
    <scope>IDENTIFICATION</scope>
</reference>
<evidence type="ECO:0000313" key="2">
    <source>
        <dbReference type="Proteomes" id="UP001732700"/>
    </source>
</evidence>
<proteinExistence type="predicted"/>
<sequence length="613" mass="68721">MLCTSSLQPQEASLERSLSALQQQMKKAWRHHYGDIIQVQRYVFKAFFASLESLMWVFKKQPWIMGPDVLLFELANEGDESYEKEQNEFMEKHGRKRYSFKYVYVTVRIYGIPWKNRSLDLLKNILKIAGAPSEFHEPKENMLYAHTDYMWGVIRHTVCNPVFDRIKLKIGPTEEGTTYLNYEKVGRICLFCGIMFHTVNNCYLRNSIVTDRIKSQQDPTLVPFQRYGEWIISEDKIPSGVRDSVSQQNTALSTLHNKELTMFNNVFASTDRGKQLEEMSPIEILVQMEKNRDEKSKNRGNCSSGRKERQLHVHDDTVEATATRSDGAVHVLLDIQGIHVSQRDGCEPVCQKSTVRGTVSSELERLRRPELVTAQDSGQPMELEINAATELPNSEKDTDMLPYTVEEESMFLQQTIHRATPEKKGQEMDQLLGASHELGHTTTLEPNTRGLNQFLSPLSAEPLPAGRRPSSSHKNNITSLVPQHPGNQGQASQDIGRQSSPQCRSPRSLYPHSEGANKRAAPPGSSPLKKCQPPLKKRGIQMPPDEPVQGTGYGAVGGSAVLSVSRAIVSGSHRGVGEYDERGMAQIGAVLPEEKSGTSHGEASEGLGIENQH</sequence>
<keyword evidence="2" id="KW-1185">Reference proteome</keyword>
<dbReference type="EnsemblPlants" id="AVESA.00010b.r2.5DG0984580.1">
    <property type="protein sequence ID" value="AVESA.00010b.r2.5DG0984580.1.CDS.1"/>
    <property type="gene ID" value="AVESA.00010b.r2.5DG0984580"/>
</dbReference>